<feature type="transmembrane region" description="Helical" evidence="1">
    <location>
        <begin position="262"/>
        <end position="283"/>
    </location>
</feature>
<feature type="chain" id="PRO_5032326672" description="Tetratricopeptide repeat protein" evidence="2">
    <location>
        <begin position="32"/>
        <end position="321"/>
    </location>
</feature>
<evidence type="ECO:0008006" key="5">
    <source>
        <dbReference type="Google" id="ProtNLM"/>
    </source>
</evidence>
<dbReference type="EMBL" id="WBUI01000006">
    <property type="protein sequence ID" value="KAB2933271.1"/>
    <property type="molecule type" value="Genomic_DNA"/>
</dbReference>
<comment type="caution">
    <text evidence="3">The sequence shown here is derived from an EMBL/GenBank/DDBJ whole genome shotgun (WGS) entry which is preliminary data.</text>
</comment>
<name>A0A833H2C4_9LEPT</name>
<feature type="signal peptide" evidence="2">
    <location>
        <begin position="1"/>
        <end position="31"/>
    </location>
</feature>
<reference evidence="3 4" key="1">
    <citation type="submission" date="2019-10" db="EMBL/GenBank/DDBJ databases">
        <title>Extracellular Electron Transfer in a Candidatus Methanoperedens spp. Enrichment Culture.</title>
        <authorList>
            <person name="Berger S."/>
            <person name="Rangel Shaw D."/>
            <person name="Berben T."/>
            <person name="In 'T Zandt M."/>
            <person name="Frank J."/>
            <person name="Reimann J."/>
            <person name="Jetten M.S.M."/>
            <person name="Welte C.U."/>
        </authorList>
    </citation>
    <scope>NUCLEOTIDE SEQUENCE [LARGE SCALE GENOMIC DNA]</scope>
    <source>
        <strain evidence="3">SB12</strain>
    </source>
</reference>
<dbReference type="AlphaFoldDB" id="A0A833H2C4"/>
<gene>
    <name evidence="3" type="ORF">F9K24_07950</name>
</gene>
<keyword evidence="1" id="KW-1133">Transmembrane helix</keyword>
<keyword evidence="1" id="KW-0472">Membrane</keyword>
<dbReference type="Proteomes" id="UP000460298">
    <property type="component" value="Unassembled WGS sequence"/>
</dbReference>
<evidence type="ECO:0000313" key="3">
    <source>
        <dbReference type="EMBL" id="KAB2933271.1"/>
    </source>
</evidence>
<protein>
    <recommendedName>
        <fullName evidence="5">Tetratricopeptide repeat protein</fullName>
    </recommendedName>
</protein>
<accession>A0A833H2C4</accession>
<organism evidence="3 4">
    <name type="scientific">Leptonema illini</name>
    <dbReference type="NCBI Taxonomy" id="183"/>
    <lineage>
        <taxon>Bacteria</taxon>
        <taxon>Pseudomonadati</taxon>
        <taxon>Spirochaetota</taxon>
        <taxon>Spirochaetia</taxon>
        <taxon>Leptospirales</taxon>
        <taxon>Leptospiraceae</taxon>
        <taxon>Leptonema</taxon>
    </lineage>
</organism>
<evidence type="ECO:0000313" key="4">
    <source>
        <dbReference type="Proteomes" id="UP000460298"/>
    </source>
</evidence>
<proteinExistence type="predicted"/>
<keyword evidence="1" id="KW-0812">Transmembrane</keyword>
<evidence type="ECO:0000256" key="2">
    <source>
        <dbReference type="SAM" id="SignalP"/>
    </source>
</evidence>
<sequence length="321" mass="36966">MSRQAFTLFKKPVPFLLFALFSFVKPASLVAAPESTILISNDYFKKTGDAYYTRRDYESAHLHYLHLYRMIPDEQSASRLFLSSLRREDERMLESLLYRPLPDAGFTYSYLSVYAAFRLQRYDLARPIIESFEARNGTETGSNSSGEAEYRRMRFLRGAVILDLRRFDDAVLYYSELGRTDDATGKRSLMLAEDLRQHQQISRKSPWLAASLSAVFPGAGQAYTEHYSDATMAFFWNLTFVGGTAYLYDLERSADRPHTGSIVTGIIGLIFYASNITGAYSSAHRRNVFMERRFAEHLRRSYFSTDLIERESGIEFTRPLE</sequence>
<keyword evidence="2" id="KW-0732">Signal</keyword>
<evidence type="ECO:0000256" key="1">
    <source>
        <dbReference type="SAM" id="Phobius"/>
    </source>
</evidence>